<dbReference type="Proteomes" id="UP001054945">
    <property type="component" value="Unassembled WGS sequence"/>
</dbReference>
<name>A0AAV4VR96_CAEEX</name>
<organism evidence="1 2">
    <name type="scientific">Caerostris extrusa</name>
    <name type="common">Bark spider</name>
    <name type="synonym">Caerostris bankana</name>
    <dbReference type="NCBI Taxonomy" id="172846"/>
    <lineage>
        <taxon>Eukaryota</taxon>
        <taxon>Metazoa</taxon>
        <taxon>Ecdysozoa</taxon>
        <taxon>Arthropoda</taxon>
        <taxon>Chelicerata</taxon>
        <taxon>Arachnida</taxon>
        <taxon>Araneae</taxon>
        <taxon>Araneomorphae</taxon>
        <taxon>Entelegynae</taxon>
        <taxon>Araneoidea</taxon>
        <taxon>Araneidae</taxon>
        <taxon>Caerostris</taxon>
    </lineage>
</organism>
<dbReference type="AlphaFoldDB" id="A0AAV4VR96"/>
<sequence>MSAPNPELCALICSLKLCDGLVGCALMFRFRRFSKGFCRNCCNQRVTNRYIYIDTSNSVCDHRSFKTGMSDYIIKLVCFLTDKANLELQFGRRTLGCCKNRWRFPQHGMRSQVKEVIGKGLSSFLTRFTATEVILLQC</sequence>
<evidence type="ECO:0000313" key="1">
    <source>
        <dbReference type="EMBL" id="GIY72459.1"/>
    </source>
</evidence>
<proteinExistence type="predicted"/>
<evidence type="ECO:0000313" key="2">
    <source>
        <dbReference type="Proteomes" id="UP001054945"/>
    </source>
</evidence>
<protein>
    <submittedName>
        <fullName evidence="1">Uncharacterized protein</fullName>
    </submittedName>
</protein>
<comment type="caution">
    <text evidence="1">The sequence shown here is derived from an EMBL/GenBank/DDBJ whole genome shotgun (WGS) entry which is preliminary data.</text>
</comment>
<accession>A0AAV4VR96</accession>
<keyword evidence="2" id="KW-1185">Reference proteome</keyword>
<reference evidence="1 2" key="1">
    <citation type="submission" date="2021-06" db="EMBL/GenBank/DDBJ databases">
        <title>Caerostris extrusa draft genome.</title>
        <authorList>
            <person name="Kono N."/>
            <person name="Arakawa K."/>
        </authorList>
    </citation>
    <scope>NUCLEOTIDE SEQUENCE [LARGE SCALE GENOMIC DNA]</scope>
</reference>
<gene>
    <name evidence="1" type="ORF">CEXT_678271</name>
</gene>
<dbReference type="EMBL" id="BPLR01014949">
    <property type="protein sequence ID" value="GIY72459.1"/>
    <property type="molecule type" value="Genomic_DNA"/>
</dbReference>